<feature type="region of interest" description="Disordered" evidence="2">
    <location>
        <begin position="249"/>
        <end position="273"/>
    </location>
</feature>
<evidence type="ECO:0000313" key="4">
    <source>
        <dbReference type="Proteomes" id="UP000319817"/>
    </source>
</evidence>
<feature type="compositionally biased region" description="Low complexity" evidence="2">
    <location>
        <begin position="970"/>
        <end position="1003"/>
    </location>
</feature>
<dbReference type="InterPro" id="IPR010131">
    <property type="entry name" value="MdtP/NodT-like"/>
</dbReference>
<feature type="region of interest" description="Disordered" evidence="2">
    <location>
        <begin position="101"/>
        <end position="142"/>
    </location>
</feature>
<organism evidence="3 4">
    <name type="scientific">Stieleria marina</name>
    <dbReference type="NCBI Taxonomy" id="1930275"/>
    <lineage>
        <taxon>Bacteria</taxon>
        <taxon>Pseudomonadati</taxon>
        <taxon>Planctomycetota</taxon>
        <taxon>Planctomycetia</taxon>
        <taxon>Pirellulales</taxon>
        <taxon>Pirellulaceae</taxon>
        <taxon>Stieleria</taxon>
    </lineage>
</organism>
<gene>
    <name evidence="3" type="ORF">K239x_40240</name>
</gene>
<dbReference type="SUPFAM" id="SSF56954">
    <property type="entry name" value="Outer membrane efflux proteins (OEP)"/>
    <property type="match status" value="1"/>
</dbReference>
<dbReference type="GO" id="GO:0015562">
    <property type="term" value="F:efflux transmembrane transporter activity"/>
    <property type="evidence" value="ECO:0007669"/>
    <property type="project" value="InterPro"/>
</dbReference>
<feature type="region of interest" description="Disordered" evidence="2">
    <location>
        <begin position="346"/>
        <end position="389"/>
    </location>
</feature>
<feature type="compositionally biased region" description="Polar residues" evidence="2">
    <location>
        <begin position="303"/>
        <end position="323"/>
    </location>
</feature>
<dbReference type="Gene3D" id="1.20.1600.10">
    <property type="entry name" value="Outer membrane efflux proteins (OEP)"/>
    <property type="match status" value="1"/>
</dbReference>
<feature type="compositionally biased region" description="Polar residues" evidence="2">
    <location>
        <begin position="112"/>
        <end position="131"/>
    </location>
</feature>
<dbReference type="PANTHER" id="PTHR30203:SF33">
    <property type="entry name" value="BLR4455 PROTEIN"/>
    <property type="match status" value="1"/>
</dbReference>
<dbReference type="EMBL" id="CP036526">
    <property type="protein sequence ID" value="QDT12016.1"/>
    <property type="molecule type" value="Genomic_DNA"/>
</dbReference>
<dbReference type="Pfam" id="PF02321">
    <property type="entry name" value="OEP"/>
    <property type="match status" value="1"/>
</dbReference>
<name>A0A517NY27_9BACT</name>
<comment type="similarity">
    <text evidence="1">Belongs to the outer membrane factor (OMF) (TC 1.B.17) family.</text>
</comment>
<accession>A0A517NY27</accession>
<evidence type="ECO:0000313" key="3">
    <source>
        <dbReference type="EMBL" id="QDT12016.1"/>
    </source>
</evidence>
<evidence type="ECO:0000256" key="2">
    <source>
        <dbReference type="SAM" id="MobiDB-lite"/>
    </source>
</evidence>
<protein>
    <submittedName>
        <fullName evidence="3">Outer membrane efflux protein</fullName>
    </submittedName>
</protein>
<evidence type="ECO:0000256" key="1">
    <source>
        <dbReference type="ARBA" id="ARBA00007613"/>
    </source>
</evidence>
<proteinExistence type="inferred from homology"/>
<dbReference type="PANTHER" id="PTHR30203">
    <property type="entry name" value="OUTER MEMBRANE CATION EFFLUX PROTEIN"/>
    <property type="match status" value="1"/>
</dbReference>
<feature type="region of interest" description="Disordered" evidence="2">
    <location>
        <begin position="969"/>
        <end position="1018"/>
    </location>
</feature>
<reference evidence="3 4" key="1">
    <citation type="submission" date="2019-02" db="EMBL/GenBank/DDBJ databases">
        <title>Deep-cultivation of Planctomycetes and their phenomic and genomic characterization uncovers novel biology.</title>
        <authorList>
            <person name="Wiegand S."/>
            <person name="Jogler M."/>
            <person name="Boedeker C."/>
            <person name="Pinto D."/>
            <person name="Vollmers J."/>
            <person name="Rivas-Marin E."/>
            <person name="Kohn T."/>
            <person name="Peeters S.H."/>
            <person name="Heuer A."/>
            <person name="Rast P."/>
            <person name="Oberbeckmann S."/>
            <person name="Bunk B."/>
            <person name="Jeske O."/>
            <person name="Meyerdierks A."/>
            <person name="Storesund J.E."/>
            <person name="Kallscheuer N."/>
            <person name="Luecker S."/>
            <person name="Lage O.M."/>
            <person name="Pohl T."/>
            <person name="Merkel B.J."/>
            <person name="Hornburger P."/>
            <person name="Mueller R.-W."/>
            <person name="Bruemmer F."/>
            <person name="Labrenz M."/>
            <person name="Spormann A.M."/>
            <person name="Op den Camp H."/>
            <person name="Overmann J."/>
            <person name="Amann R."/>
            <person name="Jetten M.S.M."/>
            <person name="Mascher T."/>
            <person name="Medema M.H."/>
            <person name="Devos D.P."/>
            <person name="Kaster A.-K."/>
            <person name="Ovreas L."/>
            <person name="Rohde M."/>
            <person name="Galperin M.Y."/>
            <person name="Jogler C."/>
        </authorList>
    </citation>
    <scope>NUCLEOTIDE SEQUENCE [LARGE SCALE GENOMIC DNA]</scope>
    <source>
        <strain evidence="3 4">K23_9</strain>
    </source>
</reference>
<sequence>MAFGDVNQQRRICLDSRSQKAAKAVFRRIAFVSALLAAQTAAGQQPPPANAATPPAPAIKVSAEPVIPTRANPFANGLKSAASKSAAPASTSATANPFIDSAVPSAKPSRPIATSPNLGRSALTRSQTATANPFAKSKPAIEPLQGPVQKAVQTPIQWPPTQLASETTASKPTASNLPKAAGANLPRLAAPMSQPSNSVPALSLPSADVLDAAITKHGGPDKKPAFAFPEKRLQVNTVATRTRVVDSMSLGDESSGEPTEIALPQLKPPAEQTDGYTLAMPAAAAPVSPSLNAASKLPKKAQESLSPSTKTQADGPESSSLPSYARQNVNTLSAPTVAENSAFSDVQMSASELTPESPSASASHDASHPQHLVSPPSRPIPHSVSHGSMGRFLDPYRVRASETADDESIEIIDPQQMFAESGPQGTMPAAEGFDMWWESEMTRPIGFTRQSLSVDVGTLTQTALVSSPYVRGLLTKPHIRRSDIVIADAEFDPTVFLEGRFTDTNDPVGSDLTTGDNSDRFRDETFTANGGLRKKTRQGADLELAQRGGFQSNNSTFLNPNPQGTTRLEFNFTQPLMRDRGCAVNNIRVLLAQLDLQINNAEVRGDLEDHLIDVTRAYWDLYQSRAQWLQRKRLLDGAQHLNQILQARDAVDSHQRQILRARAALTTRKSDLVRITTRIRDAQSRLRLLTGSQQLIDSQQLELTPQDKPLEFPVAVSTRQSVIAALDNRPDIAQAIRRIQAVSARVGVARNQVLPRLDLILGTYVAGLDDNRNTFGAWANQFGDGRPTYWAGLAYELPVGNRASKARLNRNRWEMSQVMHEFQQATEVAFTEVEIAVRETQTAYNLMVAKKQSIDAAANEVNYLQQRWELLPDPNESAVLLIEDLLEAQERLADEEQAFVAAQVAYAMSWIQLRKATGVLLRFDATDDTPAIQTSQQDSIVPADAMPLSVDPIDRLEMLEPVEEEIPHLSQANRQPAAQPQDAQTQDAQIQASQQPSTPQSPQGYSTTREFSISGSMR</sequence>
<feature type="compositionally biased region" description="Polar residues" evidence="2">
    <location>
        <begin position="1004"/>
        <end position="1018"/>
    </location>
</feature>
<keyword evidence="4" id="KW-1185">Reference proteome</keyword>
<dbReference type="Proteomes" id="UP000319817">
    <property type="component" value="Chromosome"/>
</dbReference>
<feature type="region of interest" description="Disordered" evidence="2">
    <location>
        <begin position="293"/>
        <end position="323"/>
    </location>
</feature>
<dbReference type="InterPro" id="IPR003423">
    <property type="entry name" value="OMP_efflux"/>
</dbReference>
<dbReference type="AlphaFoldDB" id="A0A517NY27"/>
<feature type="compositionally biased region" description="Low complexity" evidence="2">
    <location>
        <begin position="355"/>
        <end position="364"/>
    </location>
</feature>